<feature type="binding site" evidence="17">
    <location>
        <begin position="12"/>
        <end position="17"/>
    </location>
    <ligand>
        <name>NAD(+)</name>
        <dbReference type="ChEBI" id="CHEBI:57540"/>
    </ligand>
</feature>
<comment type="function">
    <text evidence="14">Catalyzes the reduction of the glycolytic intermediate dihydroxyacetone phosphate (DHAP) to sn-glycerol 3-phosphate (G3P), the key precursor for phospholipid synthesis.</text>
</comment>
<protein>
    <recommendedName>
        <fullName evidence="12 14">Glycerol-3-phosphate dehydrogenase [NAD(P)+]</fullName>
        <ecNumber evidence="11 14">1.1.1.94</ecNumber>
    </recommendedName>
    <alternativeName>
        <fullName evidence="14">NAD(P)(+)-dependent glycerol-3-phosphate dehydrogenase</fullName>
    </alternativeName>
    <alternativeName>
        <fullName evidence="13 14">NAD(P)H-dependent dihydroxyacetone-phosphate reductase</fullName>
    </alternativeName>
</protein>
<dbReference type="InterPro" id="IPR006168">
    <property type="entry name" value="G3P_DH_NAD-dep"/>
</dbReference>
<feature type="binding site" evidence="17">
    <location>
        <position position="254"/>
    </location>
    <ligand>
        <name>NAD(+)</name>
        <dbReference type="ChEBI" id="CHEBI:57540"/>
    </ligand>
</feature>
<dbReference type="EC" id="1.1.1.94" evidence="11 14"/>
<evidence type="ECO:0000259" key="19">
    <source>
        <dbReference type="Pfam" id="PF01210"/>
    </source>
</evidence>
<evidence type="ECO:0000256" key="14">
    <source>
        <dbReference type="HAMAP-Rule" id="MF_00394"/>
    </source>
</evidence>
<name>A0A419R5L2_9SPHN</name>
<feature type="binding site" evidence="14">
    <location>
        <position position="106"/>
    </location>
    <ligand>
        <name>NADPH</name>
        <dbReference type="ChEBI" id="CHEBI:57783"/>
    </ligand>
</feature>
<dbReference type="PROSITE" id="PS00957">
    <property type="entry name" value="NAD_G3PDH"/>
    <property type="match status" value="1"/>
</dbReference>
<keyword evidence="6 14" id="KW-0520">NAD</keyword>
<evidence type="ECO:0000256" key="1">
    <source>
        <dbReference type="ARBA" id="ARBA00011009"/>
    </source>
</evidence>
<keyword evidence="5 14" id="KW-0560">Oxidoreductase</keyword>
<dbReference type="PANTHER" id="PTHR11728:SF1">
    <property type="entry name" value="GLYCEROL-3-PHOSPHATE DEHYDROGENASE [NAD(+)] 2, CHLOROPLASTIC"/>
    <property type="match status" value="1"/>
</dbReference>
<feature type="binding site" evidence="14">
    <location>
        <position position="106"/>
    </location>
    <ligand>
        <name>sn-glycerol 3-phosphate</name>
        <dbReference type="ChEBI" id="CHEBI:57597"/>
    </ligand>
</feature>
<dbReference type="GO" id="GO:0141153">
    <property type="term" value="F:glycerol-3-phosphate dehydrogenase (NADP+) activity"/>
    <property type="evidence" value="ECO:0007669"/>
    <property type="project" value="RHEA"/>
</dbReference>
<evidence type="ECO:0000256" key="4">
    <source>
        <dbReference type="ARBA" id="ARBA00022857"/>
    </source>
</evidence>
<dbReference type="NCBIfam" id="NF000942">
    <property type="entry name" value="PRK00094.1-4"/>
    <property type="match status" value="1"/>
</dbReference>
<dbReference type="SUPFAM" id="SSF51735">
    <property type="entry name" value="NAD(P)-binding Rossmann-fold domains"/>
    <property type="match status" value="1"/>
</dbReference>
<dbReference type="InterPro" id="IPR011128">
    <property type="entry name" value="G3P_DH_NAD-dep_N"/>
</dbReference>
<keyword evidence="9 14" id="KW-1208">Phospholipid metabolism</keyword>
<sequence length="332" mass="34374">MTGEATAIGVLGAGAWGTALAQMLASDGRTVLLWAREEELVAEINRQHRNSVYLPSAQLSETIRATGDLAQFAALDTVLAVTPAQHLGTVLADLPASPRDLVLCSKGIEAGTGRLMNDVARDAKPGSEIAILSGPTFAHEVAAGLPTAVTLACAGGEEQWDRLSPQIARPAFRPYYSDDVTGAEIGGAVKNVLAIACGVVDGLELGQNARAALIARGYAEMMRFGEALGAERDTLAGLCGLGDLVLTCSSTSSRNFSLGKALGEGQDAASLMADRRTVAEGAHTAPVLAELAMRHGIAMPIVAAVYRLLQGAPAREIVSELLARPLTTEAPV</sequence>
<evidence type="ECO:0000256" key="9">
    <source>
        <dbReference type="ARBA" id="ARBA00023264"/>
    </source>
</evidence>
<feature type="binding site" evidence="14">
    <location>
        <position position="254"/>
    </location>
    <ligand>
        <name>NADPH</name>
        <dbReference type="ChEBI" id="CHEBI:57783"/>
    </ligand>
</feature>
<accession>A0A419R5L2</accession>
<comment type="pathway">
    <text evidence="14">Membrane lipid metabolism; glycerophospholipid metabolism.</text>
</comment>
<dbReference type="FunFam" id="3.40.50.720:FF:000019">
    <property type="entry name" value="Glycerol-3-phosphate dehydrogenase [NAD(P)+]"/>
    <property type="match status" value="1"/>
</dbReference>
<feature type="binding site" evidence="16">
    <location>
        <begin position="254"/>
        <end position="255"/>
    </location>
    <ligand>
        <name>substrate</name>
    </ligand>
</feature>
<feature type="binding site" evidence="14">
    <location>
        <position position="255"/>
    </location>
    <ligand>
        <name>sn-glycerol 3-phosphate</name>
        <dbReference type="ChEBI" id="CHEBI:57597"/>
    </ligand>
</feature>
<organism evidence="21 22">
    <name type="scientific">Tsuneonella suprasediminis</name>
    <dbReference type="NCBI Taxonomy" id="2306996"/>
    <lineage>
        <taxon>Bacteria</taxon>
        <taxon>Pseudomonadati</taxon>
        <taxon>Pseudomonadota</taxon>
        <taxon>Alphaproteobacteria</taxon>
        <taxon>Sphingomonadales</taxon>
        <taxon>Erythrobacteraceae</taxon>
        <taxon>Tsuneonella</taxon>
    </lineage>
</organism>
<comment type="similarity">
    <text evidence="1 14 18">Belongs to the NAD-dependent glycerol-3-phosphate dehydrogenase family.</text>
</comment>
<dbReference type="OrthoDB" id="9812273at2"/>
<dbReference type="InterPro" id="IPR036291">
    <property type="entry name" value="NAD(P)-bd_dom_sf"/>
</dbReference>
<feature type="binding site" evidence="14">
    <location>
        <position position="134"/>
    </location>
    <ligand>
        <name>sn-glycerol 3-phosphate</name>
        <dbReference type="ChEBI" id="CHEBI:57597"/>
    </ligand>
</feature>
<feature type="binding site" evidence="14">
    <location>
        <position position="280"/>
    </location>
    <ligand>
        <name>NADPH</name>
        <dbReference type="ChEBI" id="CHEBI:57783"/>
    </ligand>
</feature>
<keyword evidence="22" id="KW-1185">Reference proteome</keyword>
<feature type="active site" description="Proton acceptor" evidence="14 15">
    <location>
        <position position="190"/>
    </location>
</feature>
<dbReference type="HAMAP" id="MF_00394">
    <property type="entry name" value="NAD_Glyc3P_dehydrog"/>
    <property type="match status" value="1"/>
</dbReference>
<dbReference type="InterPro" id="IPR013328">
    <property type="entry name" value="6PGD_dom2"/>
</dbReference>
<dbReference type="Gene3D" id="1.10.1040.10">
    <property type="entry name" value="N-(1-d-carboxylethyl)-l-norvaline Dehydrogenase, domain 2"/>
    <property type="match status" value="1"/>
</dbReference>
<keyword evidence="4 14" id="KW-0521">NADP</keyword>
<feature type="domain" description="Glycerol-3-phosphate dehydrogenase NAD-dependent C-terminal" evidence="20">
    <location>
        <begin position="179"/>
        <end position="311"/>
    </location>
</feature>
<dbReference type="GO" id="GO:0005975">
    <property type="term" value="P:carbohydrate metabolic process"/>
    <property type="evidence" value="ECO:0007669"/>
    <property type="project" value="InterPro"/>
</dbReference>
<dbReference type="NCBIfam" id="NF000940">
    <property type="entry name" value="PRK00094.1-2"/>
    <property type="match status" value="1"/>
</dbReference>
<evidence type="ECO:0000256" key="15">
    <source>
        <dbReference type="PIRSR" id="PIRSR000114-1"/>
    </source>
</evidence>
<evidence type="ECO:0000256" key="3">
    <source>
        <dbReference type="ARBA" id="ARBA00022741"/>
    </source>
</evidence>
<feature type="binding site" evidence="14">
    <location>
        <position position="53"/>
    </location>
    <ligand>
        <name>NADPH</name>
        <dbReference type="ChEBI" id="CHEBI:57783"/>
    </ligand>
</feature>
<dbReference type="UniPathway" id="UPA00940"/>
<evidence type="ECO:0000313" key="22">
    <source>
        <dbReference type="Proteomes" id="UP000284322"/>
    </source>
</evidence>
<feature type="domain" description="Glycerol-3-phosphate dehydrogenase NAD-dependent N-terminal" evidence="19">
    <location>
        <begin position="8"/>
        <end position="154"/>
    </location>
</feature>
<evidence type="ECO:0000259" key="20">
    <source>
        <dbReference type="Pfam" id="PF07479"/>
    </source>
</evidence>
<evidence type="ECO:0000256" key="12">
    <source>
        <dbReference type="ARBA" id="ARBA00069372"/>
    </source>
</evidence>
<dbReference type="Pfam" id="PF01210">
    <property type="entry name" value="NAD_Gly3P_dh_N"/>
    <property type="match status" value="1"/>
</dbReference>
<comment type="catalytic activity">
    <reaction evidence="10">
        <text>sn-glycerol 3-phosphate + NADP(+) = dihydroxyacetone phosphate + NADPH + H(+)</text>
        <dbReference type="Rhea" id="RHEA:11096"/>
        <dbReference type="ChEBI" id="CHEBI:15378"/>
        <dbReference type="ChEBI" id="CHEBI:57597"/>
        <dbReference type="ChEBI" id="CHEBI:57642"/>
        <dbReference type="ChEBI" id="CHEBI:57783"/>
        <dbReference type="ChEBI" id="CHEBI:58349"/>
        <dbReference type="EC" id="1.1.1.94"/>
    </reaction>
    <physiologicalReaction direction="right-to-left" evidence="10">
        <dbReference type="Rhea" id="RHEA:11098"/>
    </physiologicalReaction>
</comment>
<keyword evidence="2 14" id="KW-0444">Lipid biosynthesis</keyword>
<evidence type="ECO:0000256" key="8">
    <source>
        <dbReference type="ARBA" id="ARBA00023209"/>
    </source>
</evidence>
<comment type="caution">
    <text evidence="14">Lacks conserved residue(s) required for the propagation of feature annotation.</text>
</comment>
<reference evidence="21 22" key="1">
    <citation type="submission" date="2018-09" db="EMBL/GenBank/DDBJ databases">
        <title>Altererythrobacter sp.Ery1 and Ery12, the genome sequencing of novel strains in genus Alterythrobacter.</title>
        <authorList>
            <person name="Cheng H."/>
            <person name="Wu Y.-H."/>
            <person name="Fang C."/>
            <person name="Xu X.-W."/>
        </authorList>
    </citation>
    <scope>NUCLEOTIDE SEQUENCE [LARGE SCALE GENOMIC DNA]</scope>
    <source>
        <strain evidence="21 22">Ery12</strain>
    </source>
</reference>
<gene>
    <name evidence="14" type="primary">gpsA</name>
    <name evidence="21" type="ORF">D6858_00650</name>
</gene>
<comment type="caution">
    <text evidence="21">The sequence shown here is derived from an EMBL/GenBank/DDBJ whole genome shotgun (WGS) entry which is preliminary data.</text>
</comment>
<dbReference type="PRINTS" id="PR00077">
    <property type="entry name" value="GPDHDRGNASE"/>
</dbReference>
<feature type="binding site" evidence="14">
    <location>
        <position position="253"/>
    </location>
    <ligand>
        <name>sn-glycerol 3-phosphate</name>
        <dbReference type="ChEBI" id="CHEBI:57597"/>
    </ligand>
</feature>
<dbReference type="GO" id="GO:0005829">
    <property type="term" value="C:cytosol"/>
    <property type="evidence" value="ECO:0007669"/>
    <property type="project" value="TreeGrafter"/>
</dbReference>
<keyword evidence="8 14" id="KW-0594">Phospholipid biosynthesis</keyword>
<feature type="binding site" evidence="16">
    <location>
        <position position="106"/>
    </location>
    <ligand>
        <name>substrate</name>
    </ligand>
</feature>
<evidence type="ECO:0000256" key="11">
    <source>
        <dbReference type="ARBA" id="ARBA00066687"/>
    </source>
</evidence>
<dbReference type="GO" id="GO:0008654">
    <property type="term" value="P:phospholipid biosynthetic process"/>
    <property type="evidence" value="ECO:0007669"/>
    <property type="project" value="UniProtKB-KW"/>
</dbReference>
<keyword evidence="7 14" id="KW-0443">Lipid metabolism</keyword>
<dbReference type="FunFam" id="1.10.1040.10:FF:000001">
    <property type="entry name" value="Glycerol-3-phosphate dehydrogenase [NAD(P)+]"/>
    <property type="match status" value="1"/>
</dbReference>
<feature type="binding site" evidence="17">
    <location>
        <position position="138"/>
    </location>
    <ligand>
        <name>NAD(+)</name>
        <dbReference type="ChEBI" id="CHEBI:57540"/>
    </ligand>
</feature>
<comment type="subcellular location">
    <subcellularLocation>
        <location evidence="14">Cytoplasm</location>
    </subcellularLocation>
</comment>
<dbReference type="Proteomes" id="UP000284322">
    <property type="component" value="Unassembled WGS sequence"/>
</dbReference>
<dbReference type="EMBL" id="RAHJ01000003">
    <property type="protein sequence ID" value="RJX71182.1"/>
    <property type="molecule type" value="Genomic_DNA"/>
</dbReference>
<dbReference type="InterPro" id="IPR008927">
    <property type="entry name" value="6-PGluconate_DH-like_C_sf"/>
</dbReference>
<dbReference type="GO" id="GO:0046168">
    <property type="term" value="P:glycerol-3-phosphate catabolic process"/>
    <property type="evidence" value="ECO:0007669"/>
    <property type="project" value="InterPro"/>
</dbReference>
<feature type="binding site" evidence="14">
    <location>
        <position position="278"/>
    </location>
    <ligand>
        <name>NADPH</name>
        <dbReference type="ChEBI" id="CHEBI:57783"/>
    </ligand>
</feature>
<feature type="binding site" evidence="14">
    <location>
        <position position="254"/>
    </location>
    <ligand>
        <name>sn-glycerol 3-phosphate</name>
        <dbReference type="ChEBI" id="CHEBI:57597"/>
    </ligand>
</feature>
<feature type="binding site" evidence="14">
    <location>
        <position position="136"/>
    </location>
    <ligand>
        <name>sn-glycerol 3-phosphate</name>
        <dbReference type="ChEBI" id="CHEBI:57597"/>
    </ligand>
</feature>
<dbReference type="AlphaFoldDB" id="A0A419R5L2"/>
<dbReference type="GO" id="GO:0006650">
    <property type="term" value="P:glycerophospholipid metabolic process"/>
    <property type="evidence" value="ECO:0007669"/>
    <property type="project" value="UniProtKB-UniRule"/>
</dbReference>
<dbReference type="GO" id="GO:0046167">
    <property type="term" value="P:glycerol-3-phosphate biosynthetic process"/>
    <property type="evidence" value="ECO:0007669"/>
    <property type="project" value="UniProtKB-UniRule"/>
</dbReference>
<feature type="binding site" evidence="14">
    <location>
        <position position="138"/>
    </location>
    <ligand>
        <name>NADPH</name>
        <dbReference type="ChEBI" id="CHEBI:57783"/>
    </ligand>
</feature>
<evidence type="ECO:0000256" key="18">
    <source>
        <dbReference type="RuleBase" id="RU000437"/>
    </source>
</evidence>
<feature type="binding site" evidence="14">
    <location>
        <position position="243"/>
    </location>
    <ligand>
        <name>sn-glycerol 3-phosphate</name>
        <dbReference type="ChEBI" id="CHEBI:57597"/>
    </ligand>
</feature>
<feature type="binding site" evidence="14">
    <location>
        <position position="16"/>
    </location>
    <ligand>
        <name>NADPH</name>
        <dbReference type="ChEBI" id="CHEBI:57783"/>
    </ligand>
</feature>
<evidence type="ECO:0000256" key="13">
    <source>
        <dbReference type="ARBA" id="ARBA00080511"/>
    </source>
</evidence>
<dbReference type="GO" id="GO:0051287">
    <property type="term" value="F:NAD binding"/>
    <property type="evidence" value="ECO:0007669"/>
    <property type="project" value="InterPro"/>
</dbReference>
<evidence type="ECO:0000256" key="7">
    <source>
        <dbReference type="ARBA" id="ARBA00023098"/>
    </source>
</evidence>
<dbReference type="PANTHER" id="PTHR11728">
    <property type="entry name" value="GLYCEROL-3-PHOSPHATE DEHYDROGENASE"/>
    <property type="match status" value="1"/>
</dbReference>
<dbReference type="RefSeq" id="WP_120106083.1">
    <property type="nucleotide sequence ID" value="NZ_RAHJ01000003.1"/>
</dbReference>
<dbReference type="GO" id="GO:0141152">
    <property type="term" value="F:glycerol-3-phosphate dehydrogenase (NAD+) activity"/>
    <property type="evidence" value="ECO:0007669"/>
    <property type="project" value="RHEA"/>
</dbReference>
<evidence type="ECO:0000256" key="2">
    <source>
        <dbReference type="ARBA" id="ARBA00022516"/>
    </source>
</evidence>
<evidence type="ECO:0000256" key="6">
    <source>
        <dbReference type="ARBA" id="ARBA00023027"/>
    </source>
</evidence>
<evidence type="ECO:0000313" key="21">
    <source>
        <dbReference type="EMBL" id="RJX71182.1"/>
    </source>
</evidence>
<proteinExistence type="inferred from homology"/>
<dbReference type="PIRSF" id="PIRSF000114">
    <property type="entry name" value="Glycerol-3-P_dh"/>
    <property type="match status" value="1"/>
</dbReference>
<evidence type="ECO:0000256" key="5">
    <source>
        <dbReference type="ARBA" id="ARBA00023002"/>
    </source>
</evidence>
<evidence type="ECO:0000256" key="17">
    <source>
        <dbReference type="PIRSR" id="PIRSR000114-3"/>
    </source>
</evidence>
<dbReference type="InterPro" id="IPR006109">
    <property type="entry name" value="G3P_DH_NAD-dep_C"/>
</dbReference>
<dbReference type="SUPFAM" id="SSF48179">
    <property type="entry name" value="6-phosphogluconate dehydrogenase C-terminal domain-like"/>
    <property type="match status" value="1"/>
</dbReference>
<feature type="binding site" evidence="14">
    <location>
        <position position="190"/>
    </location>
    <ligand>
        <name>sn-glycerol 3-phosphate</name>
        <dbReference type="ChEBI" id="CHEBI:57597"/>
    </ligand>
</feature>
<keyword evidence="14" id="KW-0963">Cytoplasm</keyword>
<evidence type="ECO:0000256" key="10">
    <source>
        <dbReference type="ARBA" id="ARBA00052716"/>
    </source>
</evidence>
<dbReference type="Pfam" id="PF07479">
    <property type="entry name" value="NAD_Gly3P_dh_C"/>
    <property type="match status" value="1"/>
</dbReference>
<dbReference type="Gene3D" id="3.40.50.720">
    <property type="entry name" value="NAD(P)-binding Rossmann-like Domain"/>
    <property type="match status" value="1"/>
</dbReference>
<evidence type="ECO:0000256" key="16">
    <source>
        <dbReference type="PIRSR" id="PIRSR000114-2"/>
    </source>
</evidence>
<keyword evidence="3 14" id="KW-0547">Nucleotide-binding</keyword>
<comment type="catalytic activity">
    <reaction evidence="14">
        <text>sn-glycerol 3-phosphate + NAD(+) = dihydroxyacetone phosphate + NADH + H(+)</text>
        <dbReference type="Rhea" id="RHEA:11092"/>
        <dbReference type="ChEBI" id="CHEBI:15378"/>
        <dbReference type="ChEBI" id="CHEBI:57540"/>
        <dbReference type="ChEBI" id="CHEBI:57597"/>
        <dbReference type="ChEBI" id="CHEBI:57642"/>
        <dbReference type="ChEBI" id="CHEBI:57945"/>
        <dbReference type="EC" id="1.1.1.94"/>
    </reaction>
</comment>
<feature type="binding site" evidence="14">
    <location>
        <position position="36"/>
    </location>
    <ligand>
        <name>NADPH</name>
        <dbReference type="ChEBI" id="CHEBI:57783"/>
    </ligand>
</feature>